<protein>
    <submittedName>
        <fullName evidence="3">Uncharacterized protein</fullName>
    </submittedName>
</protein>
<feature type="compositionally biased region" description="Basic and acidic residues" evidence="1">
    <location>
        <begin position="62"/>
        <end position="74"/>
    </location>
</feature>
<comment type="caution">
    <text evidence="3">The sequence shown here is derived from an EMBL/GenBank/DDBJ whole genome shotgun (WGS) entry which is preliminary data.</text>
</comment>
<dbReference type="GeneID" id="92041767"/>
<dbReference type="PROSITE" id="PS51257">
    <property type="entry name" value="PROKAR_LIPOPROTEIN"/>
    <property type="match status" value="1"/>
</dbReference>
<feature type="compositionally biased region" description="Polar residues" evidence="1">
    <location>
        <begin position="107"/>
        <end position="117"/>
    </location>
</feature>
<evidence type="ECO:0000256" key="2">
    <source>
        <dbReference type="SAM" id="Phobius"/>
    </source>
</evidence>
<keyword evidence="2" id="KW-0812">Transmembrane</keyword>
<feature type="transmembrane region" description="Helical" evidence="2">
    <location>
        <begin position="12"/>
        <end position="31"/>
    </location>
</feature>
<dbReference type="RefSeq" id="XP_066672325.1">
    <property type="nucleotide sequence ID" value="XM_066808707.1"/>
</dbReference>
<keyword evidence="2" id="KW-0472">Membrane</keyword>
<organism evidence="3 4">
    <name type="scientific">Apiospora hydei</name>
    <dbReference type="NCBI Taxonomy" id="1337664"/>
    <lineage>
        <taxon>Eukaryota</taxon>
        <taxon>Fungi</taxon>
        <taxon>Dikarya</taxon>
        <taxon>Ascomycota</taxon>
        <taxon>Pezizomycotina</taxon>
        <taxon>Sordariomycetes</taxon>
        <taxon>Xylariomycetidae</taxon>
        <taxon>Amphisphaeriales</taxon>
        <taxon>Apiosporaceae</taxon>
        <taxon>Apiospora</taxon>
    </lineage>
</organism>
<evidence type="ECO:0000313" key="3">
    <source>
        <dbReference type="EMBL" id="KAK8089431.1"/>
    </source>
</evidence>
<keyword evidence="4" id="KW-1185">Reference proteome</keyword>
<evidence type="ECO:0000313" key="4">
    <source>
        <dbReference type="Proteomes" id="UP001433268"/>
    </source>
</evidence>
<accession>A0ABR1X214</accession>
<dbReference type="Proteomes" id="UP001433268">
    <property type="component" value="Unassembled WGS sequence"/>
</dbReference>
<evidence type="ECO:0000256" key="1">
    <source>
        <dbReference type="SAM" id="MobiDB-lite"/>
    </source>
</evidence>
<reference evidence="3 4" key="1">
    <citation type="submission" date="2023-01" db="EMBL/GenBank/DDBJ databases">
        <title>Analysis of 21 Apiospora genomes using comparative genomics revels a genus with tremendous synthesis potential of carbohydrate active enzymes and secondary metabolites.</title>
        <authorList>
            <person name="Sorensen T."/>
        </authorList>
    </citation>
    <scope>NUCLEOTIDE SEQUENCE [LARGE SCALE GENOMIC DNA]</scope>
    <source>
        <strain evidence="3 4">CBS 114990</strain>
    </source>
</reference>
<sequence>MFPRPLRRLLKLVVLFIPVFVACNTITLLILQRGMAGLKTSTTAAHETETKGQLPVLGVSPHTDRALAHEKQHPEPGAAPPSLEPETHPATAGVYDTAEEKDPKPETTLTAPEQTHQAGAGAGAIVTEVQINVDDTLRETPKGPGTTMQLVALSTQRVFNTSTT</sequence>
<dbReference type="EMBL" id="JAQQWN010000004">
    <property type="protein sequence ID" value="KAK8089431.1"/>
    <property type="molecule type" value="Genomic_DNA"/>
</dbReference>
<proteinExistence type="predicted"/>
<gene>
    <name evidence="3" type="ORF">PG997_004392</name>
</gene>
<feature type="region of interest" description="Disordered" evidence="1">
    <location>
        <begin position="44"/>
        <end position="122"/>
    </location>
</feature>
<name>A0ABR1X214_9PEZI</name>
<keyword evidence="2" id="KW-1133">Transmembrane helix</keyword>